<dbReference type="GO" id="GO:0110051">
    <property type="term" value="P:metabolite repair"/>
    <property type="evidence" value="ECO:0007669"/>
    <property type="project" value="TreeGrafter"/>
</dbReference>
<evidence type="ECO:0000256" key="15">
    <source>
        <dbReference type="ARBA" id="ARBA00048238"/>
    </source>
</evidence>
<dbReference type="PATRIC" id="fig|693.5.peg.2189"/>
<comment type="catalytic activity">
    <reaction evidence="2 18 19">
        <text>(6R)-NADPHX = (6S)-NADPHX</text>
        <dbReference type="Rhea" id="RHEA:32227"/>
        <dbReference type="ChEBI" id="CHEBI:64076"/>
        <dbReference type="ChEBI" id="CHEBI:64077"/>
        <dbReference type="EC" id="5.1.99.6"/>
    </reaction>
</comment>
<feature type="domain" description="YjeF N-terminal" evidence="21">
    <location>
        <begin position="13"/>
        <end position="217"/>
    </location>
</feature>
<keyword evidence="8 17" id="KW-0521">NADP</keyword>
<dbReference type="HAMAP" id="MF_01965">
    <property type="entry name" value="NADHX_dehydratase"/>
    <property type="match status" value="1"/>
</dbReference>
<comment type="catalytic activity">
    <reaction evidence="1 18 19">
        <text>(6R)-NADHX = (6S)-NADHX</text>
        <dbReference type="Rhea" id="RHEA:32215"/>
        <dbReference type="ChEBI" id="CHEBI:64074"/>
        <dbReference type="ChEBI" id="CHEBI:64075"/>
        <dbReference type="EC" id="5.1.99.6"/>
    </reaction>
</comment>
<accession>A0A0M0HMS7</accession>
<dbReference type="NCBIfam" id="TIGR00196">
    <property type="entry name" value="yjeF_cterm"/>
    <property type="match status" value="1"/>
</dbReference>
<gene>
    <name evidence="17" type="primary">nnrD</name>
    <name evidence="18" type="synonym">nnrE</name>
    <name evidence="22" type="ORF">AKJ17_10700</name>
</gene>
<dbReference type="GO" id="GO:0005524">
    <property type="term" value="F:ATP binding"/>
    <property type="evidence" value="ECO:0007669"/>
    <property type="project" value="UniProtKB-UniRule"/>
</dbReference>
<evidence type="ECO:0000256" key="6">
    <source>
        <dbReference type="ARBA" id="ARBA00022741"/>
    </source>
</evidence>
<evidence type="ECO:0000313" key="23">
    <source>
        <dbReference type="Proteomes" id="UP000037515"/>
    </source>
</evidence>
<dbReference type="Gene3D" id="3.40.50.10260">
    <property type="entry name" value="YjeF N-terminal domain"/>
    <property type="match status" value="1"/>
</dbReference>
<feature type="binding site" evidence="18">
    <location>
        <position position="163"/>
    </location>
    <ligand>
        <name>K(+)</name>
        <dbReference type="ChEBI" id="CHEBI:29103"/>
    </ligand>
</feature>
<feature type="binding site" evidence="17">
    <location>
        <position position="435"/>
    </location>
    <ligand>
        <name>AMP</name>
        <dbReference type="ChEBI" id="CHEBI:456215"/>
    </ligand>
</feature>
<dbReference type="EC" id="5.1.99.6" evidence="19"/>
<dbReference type="NCBIfam" id="TIGR00197">
    <property type="entry name" value="yjeF_nterm"/>
    <property type="match status" value="1"/>
</dbReference>
<dbReference type="EC" id="4.2.1.136" evidence="19"/>
<evidence type="ECO:0000256" key="9">
    <source>
        <dbReference type="ARBA" id="ARBA00022958"/>
    </source>
</evidence>
<feature type="binding site" evidence="17">
    <location>
        <position position="436"/>
    </location>
    <ligand>
        <name>(6S)-NADPHX</name>
        <dbReference type="ChEBI" id="CHEBI:64076"/>
    </ligand>
</feature>
<dbReference type="InterPro" id="IPR000631">
    <property type="entry name" value="CARKD"/>
</dbReference>
<evidence type="ECO:0000256" key="4">
    <source>
        <dbReference type="ARBA" id="ARBA00009524"/>
    </source>
</evidence>
<comment type="function">
    <text evidence="17">Catalyzes the dehydration of the S-form of NAD(P)HX at the expense of ADP, which is converted to AMP. Together with NAD(P)HX epimerase, which catalyzes the epimerization of the S- and R-forms, the enzyme allows the repair of both epimers of NAD(P)HX, a damaged form of NAD(P)H that is a result of enzymatic or heat-dependent hydration.</text>
</comment>
<dbReference type="PANTHER" id="PTHR12592">
    <property type="entry name" value="ATP-DEPENDENT (S)-NAD(P)H-HYDRATE DEHYDRATASE FAMILY MEMBER"/>
    <property type="match status" value="1"/>
</dbReference>
<comment type="similarity">
    <text evidence="3 19">In the N-terminal section; belongs to the NnrE/AIBP family.</text>
</comment>
<keyword evidence="5 18" id="KW-0479">Metal-binding</keyword>
<evidence type="ECO:0000256" key="19">
    <source>
        <dbReference type="PIRNR" id="PIRNR017184"/>
    </source>
</evidence>
<reference evidence="23" key="1">
    <citation type="submission" date="2015-08" db="EMBL/GenBank/DDBJ databases">
        <title>Vibrio galatheae sp. nov., a novel member of the Vibrionaceae family isolated from the Solomon Islands.</title>
        <authorList>
            <person name="Giubergia S."/>
            <person name="Machado H."/>
            <person name="Mateiu R.V."/>
            <person name="Gram L."/>
        </authorList>
    </citation>
    <scope>NUCLEOTIDE SEQUENCE [LARGE SCALE GENOMIC DNA]</scope>
    <source>
        <strain evidence="23">DSM 19584</strain>
    </source>
</reference>
<evidence type="ECO:0000256" key="5">
    <source>
        <dbReference type="ARBA" id="ARBA00022723"/>
    </source>
</evidence>
<feature type="binding site" evidence="18">
    <location>
        <position position="62"/>
    </location>
    <ligand>
        <name>K(+)</name>
        <dbReference type="ChEBI" id="CHEBI:29103"/>
    </ligand>
</feature>
<keyword evidence="13" id="KW-0511">Multifunctional enzyme</keyword>
<feature type="binding site" evidence="18">
    <location>
        <position position="160"/>
    </location>
    <ligand>
        <name>(6S)-NADPHX</name>
        <dbReference type="ChEBI" id="CHEBI:64076"/>
    </ligand>
</feature>
<dbReference type="PROSITE" id="PS51385">
    <property type="entry name" value="YJEF_N"/>
    <property type="match status" value="1"/>
</dbReference>
<evidence type="ECO:0000313" key="22">
    <source>
        <dbReference type="EMBL" id="KOO03023.1"/>
    </source>
</evidence>
<evidence type="ECO:0000256" key="8">
    <source>
        <dbReference type="ARBA" id="ARBA00022857"/>
    </source>
</evidence>
<keyword evidence="9 18" id="KW-0630">Potassium</keyword>
<dbReference type="STRING" id="693.AKJ17_10700"/>
<comment type="catalytic activity">
    <reaction evidence="15 17 19">
        <text>(6S)-NADHX + ADP = AMP + phosphate + NADH + H(+)</text>
        <dbReference type="Rhea" id="RHEA:32223"/>
        <dbReference type="ChEBI" id="CHEBI:15378"/>
        <dbReference type="ChEBI" id="CHEBI:43474"/>
        <dbReference type="ChEBI" id="CHEBI:57945"/>
        <dbReference type="ChEBI" id="CHEBI:64074"/>
        <dbReference type="ChEBI" id="CHEBI:456215"/>
        <dbReference type="ChEBI" id="CHEBI:456216"/>
        <dbReference type="EC" id="4.2.1.136"/>
    </reaction>
</comment>
<dbReference type="PANTHER" id="PTHR12592:SF0">
    <property type="entry name" value="ATP-DEPENDENT (S)-NAD(P)H-HYDRATE DEHYDRATASE"/>
    <property type="match status" value="1"/>
</dbReference>
<evidence type="ECO:0000259" key="20">
    <source>
        <dbReference type="PROSITE" id="PS51383"/>
    </source>
</evidence>
<dbReference type="InterPro" id="IPR036652">
    <property type="entry name" value="YjeF_N_dom_sf"/>
</dbReference>
<sequence>MTLPKGLYTGQQVKQGEAKAAEKAGFSLYELMEQAGAATYEVLKSNYPAAQHIAVLCGAGNNGGDGFVVAHLAKQDGIDVQLILTVDEAKLQGDAKRAMQTWQKAGGLILPASELTSVLKSTDVVVDGLLGTGLSGEVREGISQLIDEVNQSSQPVVAIDIPSGLCADTGTVLGNSICASHTVTFIALKRGLVTGSARNYVGKLHFAGLNVEQQFGQLFPSSVELLSLDELSSYIPRRQATAHKGHHGRLLCLGGNQGYSGAIRLCSYASARIGAGLVSCFCHPASSMALQVACPEVMTLPWQGDVKVLAAKLSQQDVVALGPGLGLDAWAQSLFDVVQASHHTKVVDADGLTLLAQKPNYDDNRVITPHPGEAARLLNWSVSEIEADRYSAVENLQRKYGGVVVLKGAGTLVFDGITCSVCMAGNPGMATGGMGDVLTGIIGGLLAQGLNIGDAARLGVQIHSQAADLVAGKQGMIGLLASDVIPEARRLLNFAP</sequence>
<evidence type="ECO:0000256" key="2">
    <source>
        <dbReference type="ARBA" id="ARBA00000909"/>
    </source>
</evidence>
<dbReference type="HAMAP" id="MF_01966">
    <property type="entry name" value="NADHX_epimerase"/>
    <property type="match status" value="1"/>
</dbReference>
<feature type="binding site" evidence="18">
    <location>
        <position position="127"/>
    </location>
    <ligand>
        <name>K(+)</name>
        <dbReference type="ChEBI" id="CHEBI:29103"/>
    </ligand>
</feature>
<evidence type="ECO:0000256" key="13">
    <source>
        <dbReference type="ARBA" id="ARBA00023268"/>
    </source>
</evidence>
<feature type="binding site" evidence="17">
    <location>
        <position position="324"/>
    </location>
    <ligand>
        <name>(6S)-NADPHX</name>
        <dbReference type="ChEBI" id="CHEBI:64076"/>
    </ligand>
</feature>
<organism evidence="22 23">
    <name type="scientific">Vibrio nereis</name>
    <dbReference type="NCBI Taxonomy" id="693"/>
    <lineage>
        <taxon>Bacteria</taxon>
        <taxon>Pseudomonadati</taxon>
        <taxon>Pseudomonadota</taxon>
        <taxon>Gammaproteobacteria</taxon>
        <taxon>Vibrionales</taxon>
        <taxon>Vibrionaceae</taxon>
        <taxon>Vibrio</taxon>
    </lineage>
</organism>
<evidence type="ECO:0000259" key="21">
    <source>
        <dbReference type="PROSITE" id="PS51385"/>
    </source>
</evidence>
<dbReference type="SUPFAM" id="SSF53613">
    <property type="entry name" value="Ribokinase-like"/>
    <property type="match status" value="1"/>
</dbReference>
<protein>
    <recommendedName>
        <fullName evidence="19">Bifunctional NAD(P)H-hydrate repair enzyme</fullName>
    </recommendedName>
    <alternativeName>
        <fullName evidence="19">Nicotinamide nucleotide repair protein</fullName>
    </alternativeName>
    <domain>
        <recommendedName>
            <fullName evidence="19">ADP-dependent (S)-NAD(P)H-hydrate dehydratase</fullName>
            <ecNumber evidence="19">4.2.1.136</ecNumber>
        </recommendedName>
        <alternativeName>
            <fullName evidence="19">ADP-dependent NAD(P)HX dehydratase</fullName>
        </alternativeName>
    </domain>
    <domain>
        <recommendedName>
            <fullName evidence="19">NAD(P)H-hydrate epimerase</fullName>
            <ecNumber evidence="19">5.1.99.6</ecNumber>
        </recommendedName>
    </domain>
</protein>
<keyword evidence="23" id="KW-1185">Reference proteome</keyword>
<comment type="similarity">
    <text evidence="18">Belongs to the NnrE/AIBP family.</text>
</comment>
<comment type="function">
    <text evidence="14 19">Bifunctional enzyme that catalyzes the epimerization of the S- and R-forms of NAD(P)HX and the dehydration of the S-form of NAD(P)HX at the expense of ADP, which is converted to AMP. This allows the repair of both epimers of NAD(P)HX, a damaged form of NAD(P)H that is a result of enzymatic or heat-dependent hydration.</text>
</comment>
<dbReference type="InterPro" id="IPR017953">
    <property type="entry name" value="Carbohydrate_kinase_pred_CS"/>
</dbReference>
<dbReference type="InterPro" id="IPR004443">
    <property type="entry name" value="YjeF_N_dom"/>
</dbReference>
<dbReference type="EMBL" id="LHPJ01000008">
    <property type="protein sequence ID" value="KOO03023.1"/>
    <property type="molecule type" value="Genomic_DNA"/>
</dbReference>
<dbReference type="InterPro" id="IPR029056">
    <property type="entry name" value="Ribokinase-like"/>
</dbReference>
<dbReference type="InterPro" id="IPR030677">
    <property type="entry name" value="Nnr"/>
</dbReference>
<evidence type="ECO:0000256" key="17">
    <source>
        <dbReference type="HAMAP-Rule" id="MF_01965"/>
    </source>
</evidence>
<dbReference type="FunFam" id="3.40.50.10260:FF:000003">
    <property type="entry name" value="Multifunctional fusion protein"/>
    <property type="match status" value="1"/>
</dbReference>
<proteinExistence type="inferred from homology"/>
<keyword evidence="10 17" id="KW-0520">NAD</keyword>
<evidence type="ECO:0000256" key="14">
    <source>
        <dbReference type="ARBA" id="ARBA00025153"/>
    </source>
</evidence>
<evidence type="ECO:0000256" key="3">
    <source>
        <dbReference type="ARBA" id="ARBA00006001"/>
    </source>
</evidence>
<feature type="binding site" evidence="17">
    <location>
        <position position="262"/>
    </location>
    <ligand>
        <name>(6S)-NADPHX</name>
        <dbReference type="ChEBI" id="CHEBI:64076"/>
    </ligand>
</feature>
<comment type="similarity">
    <text evidence="17">Belongs to the NnrD/CARKD family.</text>
</comment>
<dbReference type="SUPFAM" id="SSF64153">
    <property type="entry name" value="YjeF N-terminal domain-like"/>
    <property type="match status" value="1"/>
</dbReference>
<comment type="caution">
    <text evidence="18">Lacks conserved residue(s) required for the propagation of feature annotation.</text>
</comment>
<dbReference type="Proteomes" id="UP000037515">
    <property type="component" value="Unassembled WGS sequence"/>
</dbReference>
<comment type="subunit">
    <text evidence="17">Homotetramer.</text>
</comment>
<feature type="domain" description="YjeF C-terminal" evidence="20">
    <location>
        <begin position="227"/>
        <end position="495"/>
    </location>
</feature>
<dbReference type="PIRSF" id="PIRSF017184">
    <property type="entry name" value="Nnr"/>
    <property type="match status" value="1"/>
</dbReference>
<dbReference type="CDD" id="cd01171">
    <property type="entry name" value="YXKO-related"/>
    <property type="match status" value="1"/>
</dbReference>
<comment type="cofactor">
    <cofactor evidence="18 19">
        <name>K(+)</name>
        <dbReference type="ChEBI" id="CHEBI:29103"/>
    </cofactor>
    <text evidence="18 19">Binds 1 potassium ion per subunit.</text>
</comment>
<dbReference type="PROSITE" id="PS01050">
    <property type="entry name" value="YJEF_C_2"/>
    <property type="match status" value="1"/>
</dbReference>
<feature type="binding site" evidence="17">
    <location>
        <begin position="407"/>
        <end position="411"/>
    </location>
    <ligand>
        <name>AMP</name>
        <dbReference type="ChEBI" id="CHEBI:456215"/>
    </ligand>
</feature>
<evidence type="ECO:0000256" key="16">
    <source>
        <dbReference type="ARBA" id="ARBA00049209"/>
    </source>
</evidence>
<keyword evidence="12 17" id="KW-0456">Lyase</keyword>
<dbReference type="OrthoDB" id="9806925at2"/>
<dbReference type="Gene3D" id="3.40.1190.20">
    <property type="match status" value="1"/>
</dbReference>
<dbReference type="GO" id="GO:0046872">
    <property type="term" value="F:metal ion binding"/>
    <property type="evidence" value="ECO:0007669"/>
    <property type="project" value="UniProtKB-UniRule"/>
</dbReference>
<dbReference type="GO" id="GO:0052855">
    <property type="term" value="F:ADP-dependent NAD(P)H-hydrate dehydratase activity"/>
    <property type="evidence" value="ECO:0007669"/>
    <property type="project" value="UniProtKB-UniRule"/>
</dbReference>
<keyword evidence="7 17" id="KW-0067">ATP-binding</keyword>
<keyword evidence="11 18" id="KW-0413">Isomerase</keyword>
<evidence type="ECO:0000256" key="18">
    <source>
        <dbReference type="HAMAP-Rule" id="MF_01966"/>
    </source>
</evidence>
<dbReference type="PROSITE" id="PS01049">
    <property type="entry name" value="YJEF_C_1"/>
    <property type="match status" value="1"/>
</dbReference>
<dbReference type="RefSeq" id="WP_053395807.1">
    <property type="nucleotide sequence ID" value="NZ_LHPJ01000008.1"/>
</dbReference>
<feature type="binding site" evidence="18">
    <location>
        <begin position="61"/>
        <end position="65"/>
    </location>
    <ligand>
        <name>(6S)-NADPHX</name>
        <dbReference type="ChEBI" id="CHEBI:64076"/>
    </ligand>
</feature>
<evidence type="ECO:0000256" key="12">
    <source>
        <dbReference type="ARBA" id="ARBA00023239"/>
    </source>
</evidence>
<comment type="cofactor">
    <cofactor evidence="17">
        <name>Mg(2+)</name>
        <dbReference type="ChEBI" id="CHEBI:18420"/>
    </cofactor>
</comment>
<comment type="catalytic activity">
    <reaction evidence="16 17 19">
        <text>(6S)-NADPHX + ADP = AMP + phosphate + NADPH + H(+)</text>
        <dbReference type="Rhea" id="RHEA:32235"/>
        <dbReference type="ChEBI" id="CHEBI:15378"/>
        <dbReference type="ChEBI" id="CHEBI:43474"/>
        <dbReference type="ChEBI" id="CHEBI:57783"/>
        <dbReference type="ChEBI" id="CHEBI:64076"/>
        <dbReference type="ChEBI" id="CHEBI:456215"/>
        <dbReference type="ChEBI" id="CHEBI:456216"/>
        <dbReference type="EC" id="4.2.1.136"/>
    </reaction>
</comment>
<evidence type="ECO:0000256" key="11">
    <source>
        <dbReference type="ARBA" id="ARBA00023235"/>
    </source>
</evidence>
<evidence type="ECO:0000256" key="7">
    <source>
        <dbReference type="ARBA" id="ARBA00022840"/>
    </source>
</evidence>
<dbReference type="Pfam" id="PF01256">
    <property type="entry name" value="Carb_kinase"/>
    <property type="match status" value="1"/>
</dbReference>
<evidence type="ECO:0000256" key="1">
    <source>
        <dbReference type="ARBA" id="ARBA00000013"/>
    </source>
</evidence>
<feature type="binding site" evidence="18">
    <location>
        <begin position="131"/>
        <end position="137"/>
    </location>
    <ligand>
        <name>(6S)-NADPHX</name>
        <dbReference type="ChEBI" id="CHEBI:64076"/>
    </ligand>
</feature>
<comment type="function">
    <text evidence="18">Catalyzes the epimerization of the S- and R-forms of NAD(P)HX, a damaged form of NAD(P)H that is a result of enzymatic or heat-dependent hydration. This is a prerequisite for the S-specific NAD(P)H-hydrate dehydratase to allow the repair of both epimers of NAD(P)HX.</text>
</comment>
<name>A0A0M0HMS7_VIBNE</name>
<dbReference type="GO" id="GO:0052856">
    <property type="term" value="F:NAD(P)HX epimerase activity"/>
    <property type="evidence" value="ECO:0007669"/>
    <property type="project" value="UniProtKB-UniRule"/>
</dbReference>
<comment type="caution">
    <text evidence="22">The sequence shown here is derived from an EMBL/GenBank/DDBJ whole genome shotgun (WGS) entry which is preliminary data.</text>
</comment>
<comment type="similarity">
    <text evidence="4 19">In the C-terminal section; belongs to the NnrD/CARKD family.</text>
</comment>
<dbReference type="AlphaFoldDB" id="A0A0M0HMS7"/>
<dbReference type="GO" id="GO:0046496">
    <property type="term" value="P:nicotinamide nucleotide metabolic process"/>
    <property type="evidence" value="ECO:0007669"/>
    <property type="project" value="UniProtKB-UniRule"/>
</dbReference>
<keyword evidence="6 17" id="KW-0547">Nucleotide-binding</keyword>
<dbReference type="PROSITE" id="PS51383">
    <property type="entry name" value="YJEF_C_3"/>
    <property type="match status" value="1"/>
</dbReference>
<feature type="binding site" evidence="17">
    <location>
        <position position="370"/>
    </location>
    <ligand>
        <name>(6S)-NADPHX</name>
        <dbReference type="ChEBI" id="CHEBI:64076"/>
    </ligand>
</feature>
<evidence type="ECO:0000256" key="10">
    <source>
        <dbReference type="ARBA" id="ARBA00023027"/>
    </source>
</evidence>
<dbReference type="Pfam" id="PF03853">
    <property type="entry name" value="YjeF_N"/>
    <property type="match status" value="1"/>
</dbReference>